<dbReference type="PROSITE" id="PS50011">
    <property type="entry name" value="PROTEIN_KINASE_DOM"/>
    <property type="match status" value="3"/>
</dbReference>
<feature type="binding site" evidence="20">
    <location>
        <position position="829"/>
    </location>
    <ligand>
        <name>ATP</name>
        <dbReference type="ChEBI" id="CHEBI:30616"/>
    </ligand>
</feature>
<evidence type="ECO:0000256" key="5">
    <source>
        <dbReference type="ARBA" id="ARBA00022553"/>
    </source>
</evidence>
<comment type="catalytic activity">
    <reaction evidence="18">
        <text>L-threonyl-[protein] + ATP = O-phospho-L-threonyl-[protein] + ADP + H(+)</text>
        <dbReference type="Rhea" id="RHEA:46608"/>
        <dbReference type="Rhea" id="RHEA-COMP:11060"/>
        <dbReference type="Rhea" id="RHEA-COMP:11605"/>
        <dbReference type="ChEBI" id="CHEBI:15378"/>
        <dbReference type="ChEBI" id="CHEBI:30013"/>
        <dbReference type="ChEBI" id="CHEBI:30616"/>
        <dbReference type="ChEBI" id="CHEBI:61977"/>
        <dbReference type="ChEBI" id="CHEBI:456216"/>
        <dbReference type="EC" id="2.7.11.1"/>
    </reaction>
</comment>
<dbReference type="Pfam" id="PF14299">
    <property type="entry name" value="PP2"/>
    <property type="match status" value="2"/>
</dbReference>
<organism evidence="22 23">
    <name type="scientific">Lactuca sativa</name>
    <name type="common">Garden lettuce</name>
    <dbReference type="NCBI Taxonomy" id="4236"/>
    <lineage>
        <taxon>Eukaryota</taxon>
        <taxon>Viridiplantae</taxon>
        <taxon>Streptophyta</taxon>
        <taxon>Embryophyta</taxon>
        <taxon>Tracheophyta</taxon>
        <taxon>Spermatophyta</taxon>
        <taxon>Magnoliopsida</taxon>
        <taxon>eudicotyledons</taxon>
        <taxon>Gunneridae</taxon>
        <taxon>Pentapetalae</taxon>
        <taxon>asterids</taxon>
        <taxon>campanulids</taxon>
        <taxon>Asterales</taxon>
        <taxon>Asteraceae</taxon>
        <taxon>Cichorioideae</taxon>
        <taxon>Cichorieae</taxon>
        <taxon>Lactucinae</taxon>
        <taxon>Lactuca</taxon>
    </lineage>
</organism>
<evidence type="ECO:0000256" key="4">
    <source>
        <dbReference type="ARBA" id="ARBA00022527"/>
    </source>
</evidence>
<keyword evidence="9" id="KW-0732">Signal</keyword>
<dbReference type="GO" id="GO:0004674">
    <property type="term" value="F:protein serine/threonine kinase activity"/>
    <property type="evidence" value="ECO:0007669"/>
    <property type="project" value="UniProtKB-KW"/>
</dbReference>
<feature type="domain" description="Protein kinase" evidence="21">
    <location>
        <begin position="465"/>
        <end position="775"/>
    </location>
</feature>
<reference evidence="22 23" key="1">
    <citation type="journal article" date="2017" name="Nat. Commun.">
        <title>Genome assembly with in vitro proximity ligation data and whole-genome triplication in lettuce.</title>
        <authorList>
            <person name="Reyes-Chin-Wo S."/>
            <person name="Wang Z."/>
            <person name="Yang X."/>
            <person name="Kozik A."/>
            <person name="Arikit S."/>
            <person name="Song C."/>
            <person name="Xia L."/>
            <person name="Froenicke L."/>
            <person name="Lavelle D.O."/>
            <person name="Truco M.J."/>
            <person name="Xia R."/>
            <person name="Zhu S."/>
            <person name="Xu C."/>
            <person name="Xu H."/>
            <person name="Xu X."/>
            <person name="Cox K."/>
            <person name="Korf I."/>
            <person name="Meyers B.C."/>
            <person name="Michelmore R.W."/>
        </authorList>
    </citation>
    <scope>NUCLEOTIDE SEQUENCE [LARGE SCALE GENOMIC DNA]</scope>
    <source>
        <strain evidence="23">cv. Salinas</strain>
        <tissue evidence="22">Seedlings</tissue>
    </source>
</reference>
<dbReference type="PANTHER" id="PTHR27003:SF471">
    <property type="entry name" value="VASCULAR ENDOTHELIAL GROWTH FACTOR RECEPTOR 2 (VEGFR2)-RELATED"/>
    <property type="match status" value="1"/>
</dbReference>
<dbReference type="Pfam" id="PF07714">
    <property type="entry name" value="PK_Tyr_Ser-Thr"/>
    <property type="match status" value="3"/>
</dbReference>
<dbReference type="EC" id="2.7.11.1" evidence="2"/>
<dbReference type="InterPro" id="IPR045272">
    <property type="entry name" value="ANXUR1/2-like"/>
</dbReference>
<keyword evidence="12" id="KW-0418">Kinase</keyword>
<evidence type="ECO:0000256" key="19">
    <source>
        <dbReference type="ARBA" id="ARBA00048679"/>
    </source>
</evidence>
<keyword evidence="4" id="KW-0723">Serine/threonine-protein kinase</keyword>
<evidence type="ECO:0000259" key="21">
    <source>
        <dbReference type="PROSITE" id="PS50011"/>
    </source>
</evidence>
<evidence type="ECO:0000256" key="2">
    <source>
        <dbReference type="ARBA" id="ARBA00012513"/>
    </source>
</evidence>
<gene>
    <name evidence="22" type="ORF">LSAT_V11C100018210</name>
</gene>
<evidence type="ECO:0000256" key="1">
    <source>
        <dbReference type="ARBA" id="ARBA00004162"/>
    </source>
</evidence>
<keyword evidence="14" id="KW-1133">Transmembrane helix</keyword>
<evidence type="ECO:0000256" key="17">
    <source>
        <dbReference type="ARBA" id="ARBA00023180"/>
    </source>
</evidence>
<keyword evidence="5" id="KW-0597">Phosphoprotein</keyword>
<keyword evidence="8" id="KW-0812">Transmembrane</keyword>
<dbReference type="SUPFAM" id="SSF56112">
    <property type="entry name" value="Protein kinase-like (PK-like)"/>
    <property type="match status" value="3"/>
</dbReference>
<protein>
    <recommendedName>
        <fullName evidence="2">non-specific serine/threonine protein kinase</fullName>
        <ecNumber evidence="2">2.7.11.1</ecNumber>
    </recommendedName>
</protein>
<accession>A0A9R1WRP4</accession>
<evidence type="ECO:0000256" key="12">
    <source>
        <dbReference type="ARBA" id="ARBA00022777"/>
    </source>
</evidence>
<dbReference type="Gene3D" id="1.10.510.10">
    <property type="entry name" value="Transferase(Phosphotransferase) domain 1"/>
    <property type="match status" value="4"/>
</dbReference>
<dbReference type="InterPro" id="IPR000719">
    <property type="entry name" value="Prot_kinase_dom"/>
</dbReference>
<evidence type="ECO:0000256" key="9">
    <source>
        <dbReference type="ARBA" id="ARBA00022729"/>
    </source>
</evidence>
<evidence type="ECO:0000256" key="18">
    <source>
        <dbReference type="ARBA" id="ARBA00047899"/>
    </source>
</evidence>
<dbReference type="Proteomes" id="UP000235145">
    <property type="component" value="Unassembled WGS sequence"/>
</dbReference>
<keyword evidence="13 20" id="KW-0067">ATP-binding</keyword>
<evidence type="ECO:0000256" key="7">
    <source>
        <dbReference type="ARBA" id="ARBA00022679"/>
    </source>
</evidence>
<dbReference type="GO" id="GO:0005524">
    <property type="term" value="F:ATP binding"/>
    <property type="evidence" value="ECO:0007669"/>
    <property type="project" value="UniProtKB-UniRule"/>
</dbReference>
<keyword evidence="6" id="KW-0433">Leucine-rich repeat</keyword>
<evidence type="ECO:0000256" key="13">
    <source>
        <dbReference type="ARBA" id="ARBA00022840"/>
    </source>
</evidence>
<keyword evidence="17" id="KW-0325">Glycoprotein</keyword>
<evidence type="ECO:0000256" key="14">
    <source>
        <dbReference type="ARBA" id="ARBA00022989"/>
    </source>
</evidence>
<dbReference type="InterPro" id="IPR011009">
    <property type="entry name" value="Kinase-like_dom_sf"/>
</dbReference>
<dbReference type="FunFam" id="1.10.510.10:FF:000358">
    <property type="entry name" value="Putative leucine-rich repeat receptor-like serine/threonine-protein kinase"/>
    <property type="match status" value="1"/>
</dbReference>
<dbReference type="InterPro" id="IPR008271">
    <property type="entry name" value="Ser/Thr_kinase_AS"/>
</dbReference>
<evidence type="ECO:0000256" key="8">
    <source>
        <dbReference type="ARBA" id="ARBA00022692"/>
    </source>
</evidence>
<dbReference type="PROSITE" id="PS00107">
    <property type="entry name" value="PROTEIN_KINASE_ATP"/>
    <property type="match status" value="1"/>
</dbReference>
<keyword evidence="10" id="KW-0677">Repeat</keyword>
<dbReference type="SMART" id="SM00220">
    <property type="entry name" value="S_TKc"/>
    <property type="match status" value="2"/>
</dbReference>
<comment type="catalytic activity">
    <reaction evidence="19">
        <text>L-seryl-[protein] + ATP = O-phospho-L-seryl-[protein] + ADP + H(+)</text>
        <dbReference type="Rhea" id="RHEA:17989"/>
        <dbReference type="Rhea" id="RHEA-COMP:9863"/>
        <dbReference type="Rhea" id="RHEA-COMP:11604"/>
        <dbReference type="ChEBI" id="CHEBI:15378"/>
        <dbReference type="ChEBI" id="CHEBI:29999"/>
        <dbReference type="ChEBI" id="CHEBI:30616"/>
        <dbReference type="ChEBI" id="CHEBI:83421"/>
        <dbReference type="ChEBI" id="CHEBI:456216"/>
        <dbReference type="EC" id="2.7.11.1"/>
    </reaction>
</comment>
<evidence type="ECO:0000256" key="16">
    <source>
        <dbReference type="ARBA" id="ARBA00023170"/>
    </source>
</evidence>
<dbReference type="GO" id="GO:0005886">
    <property type="term" value="C:plasma membrane"/>
    <property type="evidence" value="ECO:0000318"/>
    <property type="project" value="GO_Central"/>
</dbReference>
<evidence type="ECO:0000313" key="23">
    <source>
        <dbReference type="Proteomes" id="UP000235145"/>
    </source>
</evidence>
<feature type="domain" description="Protein kinase" evidence="21">
    <location>
        <begin position="798"/>
        <end position="1082"/>
    </location>
</feature>
<dbReference type="GO" id="GO:0004672">
    <property type="term" value="F:protein kinase activity"/>
    <property type="evidence" value="ECO:0000318"/>
    <property type="project" value="GO_Central"/>
</dbReference>
<proteinExistence type="predicted"/>
<keyword evidence="3" id="KW-1003">Cell membrane</keyword>
<dbReference type="GO" id="GO:0004714">
    <property type="term" value="F:transmembrane receptor protein tyrosine kinase activity"/>
    <property type="evidence" value="ECO:0007669"/>
    <property type="project" value="InterPro"/>
</dbReference>
<dbReference type="InterPro" id="IPR025886">
    <property type="entry name" value="PP2-like"/>
</dbReference>
<feature type="domain" description="Protein kinase" evidence="21">
    <location>
        <begin position="26"/>
        <end position="413"/>
    </location>
</feature>
<name>A0A9R1WRP4_LACSA</name>
<dbReference type="PANTHER" id="PTHR27003">
    <property type="entry name" value="OS07G0166700 PROTEIN"/>
    <property type="match status" value="1"/>
</dbReference>
<dbReference type="InterPro" id="IPR017441">
    <property type="entry name" value="Protein_kinase_ATP_BS"/>
</dbReference>
<keyword evidence="11 20" id="KW-0547">Nucleotide-binding</keyword>
<evidence type="ECO:0000256" key="11">
    <source>
        <dbReference type="ARBA" id="ARBA00022741"/>
    </source>
</evidence>
<keyword evidence="7" id="KW-0808">Transferase</keyword>
<sequence length="1496" mass="171558">MSSSFSKHFARLQIPLKDIASATNNFSDTNLIGENALRKTYKGKLSRSKQQIDIVAKRLLGKDEYKKAILQAEISTLSSLKHENLVSVVGFCDEKDEKIIIYKHEANGSLEKHLKDPCLTWIQRLEICVGVARALSYIHYDKERNFSLIHCNITSSKVLLDVNWNTKLSDFEFAKIVTAARRNRLKFANFNGTKGYIDPSYIKTGFVSHKTDVYSFGVVLFEVLCGRRAYVPWQQDWQEDINVGKLEEIVEEDRGSSQCTAESPSLAKHHSIVTKQDAVEAGSVQDTSDNFPMQMLSLEDLDWRRGRSQMGISFGEMVHFRPDSSDFVGISLVGHKFKKFYPFESQEKELLAPLAISHYENGKLEDMINPDLWRQIEKDSLEIFSETAYSCLKQERAERPHIDQIIIRLEKALDLQRKHENSLRVIKAKSEVDADVEGPSTTKFKWKGMEHLMIGYNDIEVATQKFTENRIGYGAFGDVYKAELEHFDSEKYSSAVEEKDLSSLPKICSTVAVKRLFKRTGTQADTSFAAEIKTLTSCKHPNIVSLLGFCEEDSNKMLLVYEYVPKGSLDDNLRSKDNMINLKWAMRLQICLDIAEGVNYLHTQKRIIHRDIKSANILLDHKWRAKIADFGLSKIIPESQKASYLHTKVSGTPTYLDPEYKNTKILKAASDIYSLGVVLFEIVSGTLAYDTRYTKENPMGIAHFARQHFNKGTLTSMLDPILKEEIDENNFTLSKGPNQGSLNTFLNIAHKCLAETQVDRPKIGYVISKIKDAMILQENHRDNLKISLEDIKLATNNFSDNNLIGRGGSARVYRGEVTRANRCHTVAAKRLNSDGGQHKNEFMTELEILQDYKHESVISLVGFCYEIVENIIVYEFASRGSLDMHLKDYALTWMKRLQISIDIASGLDFLHGSGGDRQEVVIHRDIKSSSILLTDDWKAKICDFGLSLISPINSEMDFVTDNACGAINYRDPVYLKLGYLTAHSDIYSFGVVLIEILCGRLVHEDNSIQIADLTDLYKNHYENGTLDEILFGGIKEQAVPESLITFQNLAYECLYHEREKRPTTHDVLLRLKKALEFQEDYVIWKPKLPNDYEEIFKMSNSCDVYSTEKKKELYNMLRKGILLQHDKVLFSLGDNGERNEMISARKFSYKHRLSHKWQSIPESRFPKVAKMSDLSNLKIRLKIRPQLLARGVNYSVHLFFKFCGPRKSLAKGMYVNLKYKLGIETLHAYFATWREDGWMMIELCRFSNDKEDIDFEFLLESFSRCYCGSRAIYVEGIQFLAIDNANEEIDELKNVPKVLKSDLNMDQLQKLMPTNCEEIFNDGEKILLLVNGKKHLMLSAKAALLEYPNAMPFQMKPSTQSSFGEEIELLPQQVLCINCRIKSEWLSGDMEYVCYLVFKISEKCIGLHYPVKVHNLLHGNNKKPEILYFRCPRPWNLHDTTQAPKQRADGWMEVRVWKLNSKHRLENDHFHVKLKLIIYEGTMSGLILCGLEFRAV</sequence>
<dbReference type="InterPro" id="IPR001245">
    <property type="entry name" value="Ser-Thr/Tyr_kinase_cat_dom"/>
</dbReference>
<keyword evidence="16" id="KW-0675">Receptor</keyword>
<evidence type="ECO:0000256" key="10">
    <source>
        <dbReference type="ARBA" id="ARBA00022737"/>
    </source>
</evidence>
<evidence type="ECO:0000256" key="15">
    <source>
        <dbReference type="ARBA" id="ARBA00023136"/>
    </source>
</evidence>
<evidence type="ECO:0000256" key="20">
    <source>
        <dbReference type="PROSITE-ProRule" id="PRU10141"/>
    </source>
</evidence>
<evidence type="ECO:0000256" key="3">
    <source>
        <dbReference type="ARBA" id="ARBA00022475"/>
    </source>
</evidence>
<dbReference type="EMBL" id="NBSK02000001">
    <property type="protein sequence ID" value="KAJ0228524.1"/>
    <property type="molecule type" value="Genomic_DNA"/>
</dbReference>
<keyword evidence="15" id="KW-0472">Membrane</keyword>
<keyword evidence="23" id="KW-1185">Reference proteome</keyword>
<dbReference type="Gene3D" id="3.30.200.20">
    <property type="entry name" value="Phosphorylase Kinase, domain 1"/>
    <property type="match status" value="3"/>
</dbReference>
<comment type="caution">
    <text evidence="22">The sequence shown here is derived from an EMBL/GenBank/DDBJ whole genome shotgun (WGS) entry which is preliminary data.</text>
</comment>
<dbReference type="PROSITE" id="PS00108">
    <property type="entry name" value="PROTEIN_KINASE_ST"/>
    <property type="match status" value="1"/>
</dbReference>
<evidence type="ECO:0000313" key="22">
    <source>
        <dbReference type="EMBL" id="KAJ0228524.1"/>
    </source>
</evidence>
<comment type="subcellular location">
    <subcellularLocation>
        <location evidence="1">Cell membrane</location>
        <topology evidence="1">Single-pass membrane protein</topology>
    </subcellularLocation>
</comment>
<evidence type="ECO:0000256" key="6">
    <source>
        <dbReference type="ARBA" id="ARBA00022614"/>
    </source>
</evidence>